<dbReference type="EMBL" id="SFBI01000079">
    <property type="protein sequence ID" value="TRU38385.1"/>
    <property type="molecule type" value="Genomic_DNA"/>
</dbReference>
<gene>
    <name evidence="1" type="ORF">EWV92_08400</name>
</gene>
<accession>A0A552EV94</accession>
<dbReference type="Proteomes" id="UP000317708">
    <property type="component" value="Unassembled WGS sequence"/>
</dbReference>
<sequence length="61" mass="7326">MIKDNPDLRGLGGCWCTVMEVREFSCLVRTWNSEYNWTSPLTKRYNPFWTTIKYLFSDLIE</sequence>
<evidence type="ECO:0000313" key="1">
    <source>
        <dbReference type="EMBL" id="TRU38385.1"/>
    </source>
</evidence>
<comment type="caution">
    <text evidence="1">The sequence shown here is derived from an EMBL/GenBank/DDBJ whole genome shotgun (WGS) entry which is preliminary data.</text>
</comment>
<dbReference type="AlphaFoldDB" id="A0A552EV94"/>
<reference evidence="1 2" key="1">
    <citation type="submission" date="2019-01" db="EMBL/GenBank/DDBJ databases">
        <title>Coherence of Microcystis species and biogeography revealed through population genomics.</title>
        <authorList>
            <person name="Perez-Carrascal O.M."/>
            <person name="Terrat Y."/>
            <person name="Giani A."/>
            <person name="Fortin N."/>
            <person name="Tromas N."/>
            <person name="Shapiro B.J."/>
        </authorList>
    </citation>
    <scope>NUCLEOTIDE SEQUENCE [LARGE SCALE GENOMIC DNA]</scope>
    <source>
        <strain evidence="1">Ma_MB_S_20031200_S102</strain>
    </source>
</reference>
<protein>
    <submittedName>
        <fullName evidence="1">Uncharacterized protein</fullName>
    </submittedName>
</protein>
<evidence type="ECO:0000313" key="2">
    <source>
        <dbReference type="Proteomes" id="UP000317708"/>
    </source>
</evidence>
<proteinExistence type="predicted"/>
<name>A0A552EV94_MICAE</name>
<organism evidence="1 2">
    <name type="scientific">Microcystis aeruginosa Ma_MB_S_20031200_S102</name>
    <dbReference type="NCBI Taxonomy" id="2486254"/>
    <lineage>
        <taxon>Bacteria</taxon>
        <taxon>Bacillati</taxon>
        <taxon>Cyanobacteriota</taxon>
        <taxon>Cyanophyceae</taxon>
        <taxon>Oscillatoriophycideae</taxon>
        <taxon>Chroococcales</taxon>
        <taxon>Microcystaceae</taxon>
        <taxon>Microcystis</taxon>
    </lineage>
</organism>